<keyword evidence="6" id="KW-0472">Membrane</keyword>
<dbReference type="InterPro" id="IPR013083">
    <property type="entry name" value="Znf_RING/FYVE/PHD"/>
</dbReference>
<evidence type="ECO:0000256" key="2">
    <source>
        <dbReference type="ARBA" id="ARBA00022771"/>
    </source>
</evidence>
<proteinExistence type="predicted"/>
<feature type="compositionally biased region" description="Acidic residues" evidence="5">
    <location>
        <begin position="237"/>
        <end position="253"/>
    </location>
</feature>
<feature type="transmembrane region" description="Helical" evidence="6">
    <location>
        <begin position="59"/>
        <end position="85"/>
    </location>
</feature>
<keyword evidence="2 4" id="KW-0863">Zinc-finger</keyword>
<keyword evidence="3" id="KW-0862">Zinc</keyword>
<dbReference type="GO" id="GO:0004842">
    <property type="term" value="F:ubiquitin-protein transferase activity"/>
    <property type="evidence" value="ECO:0007669"/>
    <property type="project" value="TreeGrafter"/>
</dbReference>
<dbReference type="Gene3D" id="3.30.40.10">
    <property type="entry name" value="Zinc/RING finger domain, C3HC4 (zinc finger)"/>
    <property type="match status" value="1"/>
</dbReference>
<protein>
    <recommendedName>
        <fullName evidence="7">RING-type domain-containing protein</fullName>
    </recommendedName>
</protein>
<dbReference type="OrthoDB" id="1711136at2759"/>
<dbReference type="EMBL" id="VTPC01091234">
    <property type="protein sequence ID" value="KAF2879067.1"/>
    <property type="molecule type" value="Genomic_DNA"/>
</dbReference>
<comment type="caution">
    <text evidence="8">The sequence shown here is derived from an EMBL/GenBank/DDBJ whole genome shotgun (WGS) entry which is preliminary data.</text>
</comment>
<evidence type="ECO:0000256" key="4">
    <source>
        <dbReference type="PROSITE-ProRule" id="PRU00175"/>
    </source>
</evidence>
<keyword evidence="1" id="KW-0479">Metal-binding</keyword>
<dbReference type="PANTHER" id="PTHR12183">
    <property type="entry name" value="MITOCHONDRIAL UBIQUITIN LIGASE ACTIVATOR OF NFKB 1"/>
    <property type="match status" value="1"/>
</dbReference>
<dbReference type="Proteomes" id="UP000801492">
    <property type="component" value="Unassembled WGS sequence"/>
</dbReference>
<evidence type="ECO:0000259" key="7">
    <source>
        <dbReference type="PROSITE" id="PS50089"/>
    </source>
</evidence>
<dbReference type="GO" id="GO:0008270">
    <property type="term" value="F:zinc ion binding"/>
    <property type="evidence" value="ECO:0007669"/>
    <property type="project" value="UniProtKB-KW"/>
</dbReference>
<dbReference type="InterPro" id="IPR001841">
    <property type="entry name" value="Znf_RING"/>
</dbReference>
<feature type="transmembrane region" description="Helical" evidence="6">
    <location>
        <begin position="97"/>
        <end position="122"/>
    </location>
</feature>
<evidence type="ECO:0000256" key="5">
    <source>
        <dbReference type="SAM" id="MobiDB-lite"/>
    </source>
</evidence>
<dbReference type="AlphaFoldDB" id="A0A8K0C769"/>
<dbReference type="SUPFAM" id="SSF57850">
    <property type="entry name" value="RING/U-box"/>
    <property type="match status" value="1"/>
</dbReference>
<evidence type="ECO:0000256" key="1">
    <source>
        <dbReference type="ARBA" id="ARBA00022723"/>
    </source>
</evidence>
<dbReference type="PROSITE" id="PS50089">
    <property type="entry name" value="ZF_RING_2"/>
    <property type="match status" value="1"/>
</dbReference>
<dbReference type="GO" id="GO:0016567">
    <property type="term" value="P:protein ubiquitination"/>
    <property type="evidence" value="ECO:0007669"/>
    <property type="project" value="TreeGrafter"/>
</dbReference>
<evidence type="ECO:0000313" key="8">
    <source>
        <dbReference type="EMBL" id="KAF2879067.1"/>
    </source>
</evidence>
<keyword evidence="6" id="KW-1133">Transmembrane helix</keyword>
<feature type="region of interest" description="Disordered" evidence="5">
    <location>
        <begin position="235"/>
        <end position="256"/>
    </location>
</feature>
<gene>
    <name evidence="8" type="ORF">ILUMI_27102</name>
</gene>
<feature type="transmembrane region" description="Helical" evidence="6">
    <location>
        <begin position="15"/>
        <end position="38"/>
    </location>
</feature>
<accession>A0A8K0C769</accession>
<evidence type="ECO:0000313" key="9">
    <source>
        <dbReference type="Proteomes" id="UP000801492"/>
    </source>
</evidence>
<dbReference type="InterPro" id="IPR051652">
    <property type="entry name" value="MDM2_MDM4_MUL1"/>
</dbReference>
<dbReference type="PANTHER" id="PTHR12183:SF32">
    <property type="entry name" value="MITOCHONDRIAL E3 UBIQUITIN PROTEIN LIGASE 1"/>
    <property type="match status" value="1"/>
</dbReference>
<dbReference type="Pfam" id="PF13920">
    <property type="entry name" value="zf-C3HC4_3"/>
    <property type="match status" value="1"/>
</dbReference>
<reference evidence="8" key="1">
    <citation type="submission" date="2019-08" db="EMBL/GenBank/DDBJ databases">
        <title>The genome of the North American firefly Photinus pyralis.</title>
        <authorList>
            <consortium name="Photinus pyralis genome working group"/>
            <person name="Fallon T.R."/>
            <person name="Sander Lower S.E."/>
            <person name="Weng J.-K."/>
        </authorList>
    </citation>
    <scope>NUCLEOTIDE SEQUENCE</scope>
    <source>
        <strain evidence="8">TRF0915ILg1</strain>
        <tissue evidence="8">Whole body</tissue>
    </source>
</reference>
<feature type="domain" description="RING-type" evidence="7">
    <location>
        <begin position="264"/>
        <end position="303"/>
    </location>
</feature>
<feature type="transmembrane region" description="Helical" evidence="6">
    <location>
        <begin position="134"/>
        <end position="156"/>
    </location>
</feature>
<keyword evidence="9" id="KW-1185">Reference proteome</keyword>
<sequence length="314" mass="35713">MLDLLIYTFNFIRDVSYFGFVLSYKTGQLIIYCLNIVFEILMQINKNVGTLLRILLEDFYVFLCDVGQRIVNIGTFISSVFQTIMNFINTIIESIKLIFSGIAFILTVINNGAFGGIFKILSGIGQAFVAIKQFIVLIGASIWFTVTLIPLCIIYICTMSTYYLGCLLDEITKFIIDGITSCRNLISNFYEFVTDVPVESVAGLITGACIIHNIHRLRTRLLTRFRRRLVQQQLSSESEETESSGESSQESDMDCSSGNENRMCIICQERNKCILMLPCRHVCLCSVCNSRLRNYNRSCPICRGFVERTMKVFV</sequence>
<evidence type="ECO:0000256" key="6">
    <source>
        <dbReference type="SAM" id="Phobius"/>
    </source>
</evidence>
<keyword evidence="6" id="KW-0812">Transmembrane</keyword>
<organism evidence="8 9">
    <name type="scientific">Ignelater luminosus</name>
    <name type="common">Cucubano</name>
    <name type="synonym">Pyrophorus luminosus</name>
    <dbReference type="NCBI Taxonomy" id="2038154"/>
    <lineage>
        <taxon>Eukaryota</taxon>
        <taxon>Metazoa</taxon>
        <taxon>Ecdysozoa</taxon>
        <taxon>Arthropoda</taxon>
        <taxon>Hexapoda</taxon>
        <taxon>Insecta</taxon>
        <taxon>Pterygota</taxon>
        <taxon>Neoptera</taxon>
        <taxon>Endopterygota</taxon>
        <taxon>Coleoptera</taxon>
        <taxon>Polyphaga</taxon>
        <taxon>Elateriformia</taxon>
        <taxon>Elateroidea</taxon>
        <taxon>Elateridae</taxon>
        <taxon>Agrypninae</taxon>
        <taxon>Pyrophorini</taxon>
        <taxon>Ignelater</taxon>
    </lineage>
</organism>
<evidence type="ECO:0000256" key="3">
    <source>
        <dbReference type="ARBA" id="ARBA00022833"/>
    </source>
</evidence>
<name>A0A8K0C769_IGNLU</name>